<dbReference type="HOGENOM" id="CLU_059322_0_0_5"/>
<dbReference type="Pfam" id="PF11899">
    <property type="entry name" value="DUF3419"/>
    <property type="match status" value="1"/>
</dbReference>
<evidence type="ECO:0000313" key="1">
    <source>
        <dbReference type="EMBL" id="ADU13701.1"/>
    </source>
</evidence>
<proteinExistence type="predicted"/>
<sequence length="358" mass="40122">MSLTEGEDIATLNFTSTNEDGETELMALRGCQRILCLTGTGTRVLDLLAEDAREIVALDLNAAQNHLLELKIAAMRSLDRGACLAFLGMAPCSGRLDTYRRLSLNLTPQARHFFDGQKRAISGGVWHYGLWERLLRWNARFLSCRIGAVSALMRAPSIEDQSRLFDQHFQSSAAWSKLEAIGRDLVWRLAMREPAAAFLPDAREVSARIDADFRKASQSFLFRESDIATLALKGRHSARGPLPVHLREDTYEKVRGRLERIRLVTGGLADLPNLNVGRFDGFSLSDFGSYCDLSVYGDSWKGIVHVALPDARFCERLFLNVMPPQSDRVMIDETLSRELSSRDKSIIYRVRAGVLRAC</sequence>
<dbReference type="STRING" id="573065.Astex_2039"/>
<organism evidence="1 2">
    <name type="scientific">Asticcacaulis excentricus (strain ATCC 15261 / DSM 4724 / KCTC 12464 / NCIMB 9791 / VKM B-1370 / CB 48)</name>
    <dbReference type="NCBI Taxonomy" id="573065"/>
    <lineage>
        <taxon>Bacteria</taxon>
        <taxon>Pseudomonadati</taxon>
        <taxon>Pseudomonadota</taxon>
        <taxon>Alphaproteobacteria</taxon>
        <taxon>Caulobacterales</taxon>
        <taxon>Caulobacteraceae</taxon>
        <taxon>Asticcacaulis</taxon>
    </lineage>
</organism>
<keyword evidence="2" id="KW-1185">Reference proteome</keyword>
<dbReference type="eggNOG" id="COG5379">
    <property type="taxonomic scope" value="Bacteria"/>
</dbReference>
<dbReference type="AlphaFoldDB" id="E8RLF7"/>
<dbReference type="EMBL" id="CP002395">
    <property type="protein sequence ID" value="ADU13701.1"/>
    <property type="molecule type" value="Genomic_DNA"/>
</dbReference>
<dbReference type="Proteomes" id="UP000001492">
    <property type="component" value="Chromosome 1"/>
</dbReference>
<accession>E8RLF7</accession>
<protein>
    <recommendedName>
        <fullName evidence="3">S-adenosylmethionine:diacylglycerol 3-amino-3-carboxypropyl transferase</fullName>
    </recommendedName>
</protein>
<evidence type="ECO:0008006" key="3">
    <source>
        <dbReference type="Google" id="ProtNLM"/>
    </source>
</evidence>
<dbReference type="PANTHER" id="PTHR47473">
    <property type="entry name" value="BTA1P"/>
    <property type="match status" value="1"/>
</dbReference>
<dbReference type="PANTHER" id="PTHR47473:SF1">
    <property type="entry name" value="METHYLTRANSFERASE DOMAIN-CONTAINING PROTEIN"/>
    <property type="match status" value="1"/>
</dbReference>
<gene>
    <name evidence="1" type="ordered locus">Astex_2039</name>
</gene>
<dbReference type="KEGG" id="aex:Astex_2039"/>
<reference evidence="2" key="1">
    <citation type="submission" date="2010-12" db="EMBL/GenBank/DDBJ databases">
        <title>Complete sequence of chromosome 1 of Asticcacaulis excentricus CB 48.</title>
        <authorList>
            <consortium name="US DOE Joint Genome Institute"/>
            <person name="Lucas S."/>
            <person name="Copeland A."/>
            <person name="Lapidus A."/>
            <person name="Cheng J.-F."/>
            <person name="Bruce D."/>
            <person name="Goodwin L."/>
            <person name="Pitluck S."/>
            <person name="Teshima H."/>
            <person name="Davenport K."/>
            <person name="Detter J.C."/>
            <person name="Han C."/>
            <person name="Tapia R."/>
            <person name="Land M."/>
            <person name="Hauser L."/>
            <person name="Jeffries C."/>
            <person name="Kyrpides N."/>
            <person name="Ivanova N."/>
            <person name="Ovchinnikova G."/>
            <person name="Brun Y.V."/>
            <person name="Woyke T."/>
        </authorList>
    </citation>
    <scope>NUCLEOTIDE SEQUENCE [LARGE SCALE GENOMIC DNA]</scope>
    <source>
        <strain evidence="2">ATCC 15261 / DSM 4724 / KCTC 12464 / NCIMB 9791 / VKM B-1370 / CB 48</strain>
    </source>
</reference>
<name>E8RLF7_ASTEC</name>
<dbReference type="InterPro" id="IPR021829">
    <property type="entry name" value="DUF3419"/>
</dbReference>
<evidence type="ECO:0000313" key="2">
    <source>
        <dbReference type="Proteomes" id="UP000001492"/>
    </source>
</evidence>
<dbReference type="RefSeq" id="WP_013479529.1">
    <property type="nucleotide sequence ID" value="NC_014816.1"/>
</dbReference>